<keyword evidence="2" id="KW-0479">Metal-binding</keyword>
<keyword evidence="7" id="KW-0539">Nucleus</keyword>
<feature type="domain" description="Zn(2)-C6 fungal-type" evidence="11">
    <location>
        <begin position="3"/>
        <end position="33"/>
    </location>
</feature>
<evidence type="ECO:0000256" key="3">
    <source>
        <dbReference type="ARBA" id="ARBA00022833"/>
    </source>
</evidence>
<dbReference type="GO" id="GO:0008270">
    <property type="term" value="F:zinc ion binding"/>
    <property type="evidence" value="ECO:0007669"/>
    <property type="project" value="InterPro"/>
</dbReference>
<comment type="subcellular location">
    <subcellularLocation>
        <location evidence="1">Nucleus</location>
    </subcellularLocation>
</comment>
<dbReference type="GO" id="GO:0005634">
    <property type="term" value="C:nucleus"/>
    <property type="evidence" value="ECO:0007669"/>
    <property type="project" value="UniProtKB-SubCell"/>
</dbReference>
<dbReference type="PROSITE" id="PS00463">
    <property type="entry name" value="ZN2_CY6_FUNGAL_1"/>
    <property type="match status" value="1"/>
</dbReference>
<evidence type="ECO:0000256" key="5">
    <source>
        <dbReference type="ARBA" id="ARBA00023125"/>
    </source>
</evidence>
<keyword evidence="3" id="KW-0862">Zinc</keyword>
<keyword evidence="6" id="KW-0804">Transcription</keyword>
<evidence type="ECO:0000256" key="1">
    <source>
        <dbReference type="ARBA" id="ARBA00004123"/>
    </source>
</evidence>
<dbReference type="OrthoDB" id="2399539at2759"/>
<dbReference type="Pfam" id="PF04082">
    <property type="entry name" value="Fungal_trans"/>
    <property type="match status" value="1"/>
</dbReference>
<dbReference type="InterPro" id="IPR001138">
    <property type="entry name" value="Zn2Cys6_DnaBD"/>
</dbReference>
<evidence type="ECO:0000256" key="4">
    <source>
        <dbReference type="ARBA" id="ARBA00023015"/>
    </source>
</evidence>
<dbReference type="Pfam" id="PF00172">
    <property type="entry name" value="Zn_clus"/>
    <property type="match status" value="1"/>
</dbReference>
<gene>
    <name evidence="12" type="ORF">L207DRAFT_542888</name>
</gene>
<dbReference type="CDD" id="cd00067">
    <property type="entry name" value="GAL4"/>
    <property type="match status" value="1"/>
</dbReference>
<dbReference type="CDD" id="cd14686">
    <property type="entry name" value="bZIP"/>
    <property type="match status" value="1"/>
</dbReference>
<dbReference type="SMART" id="SM00906">
    <property type="entry name" value="Fungal_trans"/>
    <property type="match status" value="1"/>
</dbReference>
<dbReference type="GO" id="GO:0000981">
    <property type="term" value="F:DNA-binding transcription factor activity, RNA polymerase II-specific"/>
    <property type="evidence" value="ECO:0007669"/>
    <property type="project" value="InterPro"/>
</dbReference>
<dbReference type="CDD" id="cd12148">
    <property type="entry name" value="fungal_TF_MHR"/>
    <property type="match status" value="1"/>
</dbReference>
<dbReference type="GO" id="GO:0043565">
    <property type="term" value="F:sequence-specific DNA binding"/>
    <property type="evidence" value="ECO:0007669"/>
    <property type="project" value="TreeGrafter"/>
</dbReference>
<name>A0A2J6RZ30_HYAVF</name>
<reference evidence="12 13" key="1">
    <citation type="submission" date="2016-04" db="EMBL/GenBank/DDBJ databases">
        <title>A degradative enzymes factory behind the ericoid mycorrhizal symbiosis.</title>
        <authorList>
            <consortium name="DOE Joint Genome Institute"/>
            <person name="Martino E."/>
            <person name="Morin E."/>
            <person name="Grelet G."/>
            <person name="Kuo A."/>
            <person name="Kohler A."/>
            <person name="Daghino S."/>
            <person name="Barry K."/>
            <person name="Choi C."/>
            <person name="Cichocki N."/>
            <person name="Clum A."/>
            <person name="Copeland A."/>
            <person name="Hainaut M."/>
            <person name="Haridas S."/>
            <person name="Labutti K."/>
            <person name="Lindquist E."/>
            <person name="Lipzen A."/>
            <person name="Khouja H.-R."/>
            <person name="Murat C."/>
            <person name="Ohm R."/>
            <person name="Olson A."/>
            <person name="Spatafora J."/>
            <person name="Veneault-Fourrey C."/>
            <person name="Henrissat B."/>
            <person name="Grigoriev I."/>
            <person name="Martin F."/>
            <person name="Perotto S."/>
        </authorList>
    </citation>
    <scope>NUCLEOTIDE SEQUENCE [LARGE SCALE GENOMIC DNA]</scope>
    <source>
        <strain evidence="12 13">F</strain>
    </source>
</reference>
<dbReference type="AlphaFoldDB" id="A0A2J6RZ30"/>
<keyword evidence="4" id="KW-0805">Transcription regulation</keyword>
<keyword evidence="5" id="KW-0238">DNA-binding</keyword>
<evidence type="ECO:0000256" key="7">
    <source>
        <dbReference type="ARBA" id="ARBA00023242"/>
    </source>
</evidence>
<proteinExistence type="predicted"/>
<dbReference type="InterPro" id="IPR052202">
    <property type="entry name" value="Yeast_MetPath_Reg"/>
</dbReference>
<dbReference type="PROSITE" id="PS50048">
    <property type="entry name" value="ZN2_CY6_FUNGAL_2"/>
    <property type="match status" value="1"/>
</dbReference>
<keyword evidence="8" id="KW-0175">Coiled coil</keyword>
<evidence type="ECO:0000256" key="6">
    <source>
        <dbReference type="ARBA" id="ARBA00023163"/>
    </source>
</evidence>
<keyword evidence="10" id="KW-1133">Transmembrane helix</keyword>
<dbReference type="GO" id="GO:0006351">
    <property type="term" value="P:DNA-templated transcription"/>
    <property type="evidence" value="ECO:0007669"/>
    <property type="project" value="InterPro"/>
</dbReference>
<accession>A0A2J6RZ30</accession>
<keyword evidence="10" id="KW-0472">Membrane</keyword>
<keyword evidence="10" id="KW-0812">Transmembrane</keyword>
<dbReference type="STRING" id="1149755.A0A2J6RZ30"/>
<keyword evidence="13" id="KW-1185">Reference proteome</keyword>
<feature type="coiled-coil region" evidence="8">
    <location>
        <begin position="47"/>
        <end position="74"/>
    </location>
</feature>
<dbReference type="PANTHER" id="PTHR47782:SF12">
    <property type="entry name" value="ZN(II)2CYS6 TRANSCRIPTION FACTOR (EUROFUNG)"/>
    <property type="match status" value="1"/>
</dbReference>
<dbReference type="Proteomes" id="UP000235786">
    <property type="component" value="Unassembled WGS sequence"/>
</dbReference>
<feature type="transmembrane region" description="Helical" evidence="10">
    <location>
        <begin position="524"/>
        <end position="543"/>
    </location>
</feature>
<evidence type="ECO:0000313" key="13">
    <source>
        <dbReference type="Proteomes" id="UP000235786"/>
    </source>
</evidence>
<feature type="region of interest" description="Disordered" evidence="9">
    <location>
        <begin position="76"/>
        <end position="97"/>
    </location>
</feature>
<evidence type="ECO:0000256" key="9">
    <source>
        <dbReference type="SAM" id="MobiDB-lite"/>
    </source>
</evidence>
<dbReference type="Gene3D" id="4.10.240.10">
    <property type="entry name" value="Zn(2)-C6 fungal-type DNA-binding domain"/>
    <property type="match status" value="1"/>
</dbReference>
<evidence type="ECO:0000256" key="2">
    <source>
        <dbReference type="ARBA" id="ARBA00022723"/>
    </source>
</evidence>
<dbReference type="InterPro" id="IPR036864">
    <property type="entry name" value="Zn2-C6_fun-type_DNA-bd_sf"/>
</dbReference>
<organism evidence="12 13">
    <name type="scientific">Hyaloscypha variabilis (strain UAMH 11265 / GT02V1 / F)</name>
    <name type="common">Meliniomyces variabilis</name>
    <dbReference type="NCBI Taxonomy" id="1149755"/>
    <lineage>
        <taxon>Eukaryota</taxon>
        <taxon>Fungi</taxon>
        <taxon>Dikarya</taxon>
        <taxon>Ascomycota</taxon>
        <taxon>Pezizomycotina</taxon>
        <taxon>Leotiomycetes</taxon>
        <taxon>Helotiales</taxon>
        <taxon>Hyaloscyphaceae</taxon>
        <taxon>Hyaloscypha</taxon>
        <taxon>Hyaloscypha variabilis</taxon>
    </lineage>
</organism>
<dbReference type="SMART" id="SM00066">
    <property type="entry name" value="GAL4"/>
    <property type="match status" value="1"/>
</dbReference>
<dbReference type="PANTHER" id="PTHR47782">
    <property type="entry name" value="ZN(II)2CYS6 TRANSCRIPTION FACTOR (EUROFUNG)-RELATED"/>
    <property type="match status" value="1"/>
</dbReference>
<evidence type="ECO:0000313" key="12">
    <source>
        <dbReference type="EMBL" id="PMD43768.1"/>
    </source>
</evidence>
<dbReference type="SUPFAM" id="SSF57701">
    <property type="entry name" value="Zn2/Cys6 DNA-binding domain"/>
    <property type="match status" value="1"/>
</dbReference>
<evidence type="ECO:0000259" key="11">
    <source>
        <dbReference type="PROSITE" id="PS50048"/>
    </source>
</evidence>
<sequence length="736" mass="82293">MHACDRCHRRKSRCDKGRPRCGVCEKSSAECSYSDRSRDPSIRKEHVESVERRLRQEEAKNQALSRELARLRSLTTLHDREASSTPRGDVVQHPATPGITSRDVINEVSFLASTAAGERHYLGSTSGVLFAQLVRASVDVTPMVHDASSMTSACGLLGSQTIAPNSFNSKDALPPKGLAKELFDNYFAHDHLCYPFLLPSSTFPIIDSIYADPSFYAKNAFEAFVVDMILAIATTNVYKFDWQMLPSAETHHARAMHRATEVFQLGGLRSLQAILLLCQYRTSSSMQDTSASMWHLVGIAVRIAYELGLHRESAYTISGESDADGENFEKLQHQEIRRRCFWSVLCMDRIVGITLGRPLAIDLEAIDVELPSMESDLFMHSESRLATDASFTKTSIFVHVVKYRLLCGKIVRKLHSPKKAGDNETMMHYLRDDLASELADWQRKSHELKLPEQRISSPTSQSQSSFLSKEWYEVLHHNAMLMLFRPCPMLSDTRDSSTLKKLFKSSKEAISLYASLHRSRKINYSWITLHSVFMAGLTYLYALSRHFRERRKSCPAGAILNTDPTAIEIVNDTRACSNVLVAVSERWNALRSCHEVFDKLSDAVLSDAIKLQCSPSVTQAQTPSTPQHLQIPRAMGHSDISSSQSHIGNNDSHSYNSSWAGNDYTNPTAPFLSGTSPLAIDSEFRNCFGDLQSLYSGPFADDPVMQLSQDWMGYIDGFETILQPTGQGFSGSEIQG</sequence>
<protein>
    <recommendedName>
        <fullName evidence="11">Zn(2)-C6 fungal-type domain-containing protein</fullName>
    </recommendedName>
</protein>
<dbReference type="InterPro" id="IPR007219">
    <property type="entry name" value="XnlR_reg_dom"/>
</dbReference>
<dbReference type="EMBL" id="KZ613942">
    <property type="protein sequence ID" value="PMD43768.1"/>
    <property type="molecule type" value="Genomic_DNA"/>
</dbReference>
<evidence type="ECO:0000256" key="10">
    <source>
        <dbReference type="SAM" id="Phobius"/>
    </source>
</evidence>
<dbReference type="GO" id="GO:0045944">
    <property type="term" value="P:positive regulation of transcription by RNA polymerase II"/>
    <property type="evidence" value="ECO:0007669"/>
    <property type="project" value="TreeGrafter"/>
</dbReference>
<evidence type="ECO:0000256" key="8">
    <source>
        <dbReference type="SAM" id="Coils"/>
    </source>
</evidence>